<reference evidence="2 3" key="1">
    <citation type="journal article" date="2014" name="Mol. Biol. Evol.">
        <title>Massive expansion of Ubiquitination-related gene families within the Chlamydiae.</title>
        <authorList>
            <person name="Domman D."/>
            <person name="Collingro A."/>
            <person name="Lagkouvardos I."/>
            <person name="Gehre L."/>
            <person name="Weinmaier T."/>
            <person name="Rattei T."/>
            <person name="Subtil A."/>
            <person name="Horn M."/>
        </authorList>
    </citation>
    <scope>NUCLEOTIDE SEQUENCE [LARGE SCALE GENOMIC DNA]</scope>
    <source>
        <strain evidence="2 3">OEW1</strain>
    </source>
</reference>
<evidence type="ECO:0000313" key="2">
    <source>
        <dbReference type="EMBL" id="KIA76546.1"/>
    </source>
</evidence>
<keyword evidence="1" id="KW-0472">Membrane</keyword>
<proteinExistence type="predicted"/>
<gene>
    <name evidence="2" type="ORF">DB43_AB00110</name>
</gene>
<dbReference type="OMA" id="NMAVKEH"/>
<organism evidence="2 3">
    <name type="scientific">Parachlamydia acanthamoebae</name>
    <dbReference type="NCBI Taxonomy" id="83552"/>
    <lineage>
        <taxon>Bacteria</taxon>
        <taxon>Pseudomonadati</taxon>
        <taxon>Chlamydiota</taxon>
        <taxon>Chlamydiia</taxon>
        <taxon>Parachlamydiales</taxon>
        <taxon>Parachlamydiaceae</taxon>
        <taxon>Parachlamydia</taxon>
    </lineage>
</organism>
<evidence type="ECO:0000256" key="1">
    <source>
        <dbReference type="SAM" id="Phobius"/>
    </source>
</evidence>
<sequence>MFSQIPQNRLLLYLMLLGALPLFLSTIYFFSNENAVDSLKNSIEETENQVFLQAKRQANNKAVSNHFRDADRFYIDKQLEQLTFLKPEIQSLKDVIENKNYAGDENVRKRLDFLTGPGNKLLFSEGVVDTLPGFQETIVTQVHPVEVDASDLATILALIEGQKIGEHEAGPNRPQLIIIDFSLEKKASVNKNETFALNMKLLKREIL</sequence>
<dbReference type="EMBL" id="JSAM01000112">
    <property type="protein sequence ID" value="KIA76546.1"/>
    <property type="molecule type" value="Genomic_DNA"/>
</dbReference>
<evidence type="ECO:0000313" key="3">
    <source>
        <dbReference type="Proteomes" id="UP000031307"/>
    </source>
</evidence>
<keyword evidence="1" id="KW-1133">Transmembrane helix</keyword>
<protein>
    <submittedName>
        <fullName evidence="2">Uncharacterized protein</fullName>
    </submittedName>
</protein>
<accession>A0A0C1BYL0</accession>
<dbReference type="AlphaFoldDB" id="A0A0C1BYL0"/>
<dbReference type="Proteomes" id="UP000031307">
    <property type="component" value="Unassembled WGS sequence"/>
</dbReference>
<dbReference type="PATRIC" id="fig|83552.4.peg.2322"/>
<feature type="transmembrane region" description="Helical" evidence="1">
    <location>
        <begin position="12"/>
        <end position="31"/>
    </location>
</feature>
<dbReference type="RefSeq" id="WP_013924069.1">
    <property type="nucleotide sequence ID" value="NZ_BAWW01000066.1"/>
</dbReference>
<name>A0A0C1BYL0_9BACT</name>
<comment type="caution">
    <text evidence="2">The sequence shown here is derived from an EMBL/GenBank/DDBJ whole genome shotgun (WGS) entry which is preliminary data.</text>
</comment>
<keyword evidence="1" id="KW-0812">Transmembrane</keyword>